<evidence type="ECO:0000313" key="3">
    <source>
        <dbReference type="Proteomes" id="UP000317355"/>
    </source>
</evidence>
<sequence>MSERQPPTAENSYREDHAILLYNSFYQLTGNKLIDCPLDQLGERLFLAPFAVVSHDTSVDPVFNYANQTALDLFEMNWQQFTSLPSRLSAEQPLREERERLLNAVTVKGYIDDYTGIRIARTGVRFYIENAFVWNLDENNNCYGQAAMFTTWRPVD</sequence>
<dbReference type="AlphaFoldDB" id="A0A558D3R2"/>
<organism evidence="2 3">
    <name type="scientific">Sedimenticola thiotaurini</name>
    <dbReference type="NCBI Taxonomy" id="1543721"/>
    <lineage>
        <taxon>Bacteria</taxon>
        <taxon>Pseudomonadati</taxon>
        <taxon>Pseudomonadota</taxon>
        <taxon>Gammaproteobacteria</taxon>
        <taxon>Chromatiales</taxon>
        <taxon>Sedimenticolaceae</taxon>
        <taxon>Sedimenticola</taxon>
    </lineage>
</organism>
<name>A0A558D3R2_9GAMM</name>
<feature type="domain" description="MEKHLA" evidence="1">
    <location>
        <begin position="16"/>
        <end position="153"/>
    </location>
</feature>
<proteinExistence type="predicted"/>
<protein>
    <submittedName>
        <fullName evidence="2">MEKHLA domain-containing protein</fullName>
    </submittedName>
</protein>
<gene>
    <name evidence="2" type="ORF">FHK82_08055</name>
</gene>
<dbReference type="EMBL" id="VMRY01000032">
    <property type="protein sequence ID" value="TVT55641.1"/>
    <property type="molecule type" value="Genomic_DNA"/>
</dbReference>
<reference evidence="2 3" key="1">
    <citation type="submission" date="2019-07" db="EMBL/GenBank/DDBJ databases">
        <title>The pathways for chlorine oxyanion respiration interact through the shared metabolite chlorate.</title>
        <authorList>
            <person name="Barnum T.P."/>
            <person name="Cheng Y."/>
            <person name="Hill K.A."/>
            <person name="Lucas L.N."/>
            <person name="Carlson H.K."/>
            <person name="Coates J.D."/>
        </authorList>
    </citation>
    <scope>NUCLEOTIDE SEQUENCE [LARGE SCALE GENOMIC DNA]</scope>
    <source>
        <strain evidence="2">BK-3</strain>
    </source>
</reference>
<evidence type="ECO:0000313" key="2">
    <source>
        <dbReference type="EMBL" id="TVT55641.1"/>
    </source>
</evidence>
<dbReference type="Pfam" id="PF08670">
    <property type="entry name" value="MEKHLA"/>
    <property type="match status" value="1"/>
</dbReference>
<comment type="caution">
    <text evidence="2">The sequence shown here is derived from an EMBL/GenBank/DDBJ whole genome shotgun (WGS) entry which is preliminary data.</text>
</comment>
<dbReference type="InterPro" id="IPR013978">
    <property type="entry name" value="MEKHLA"/>
</dbReference>
<dbReference type="Proteomes" id="UP000317355">
    <property type="component" value="Unassembled WGS sequence"/>
</dbReference>
<evidence type="ECO:0000259" key="1">
    <source>
        <dbReference type="Pfam" id="PF08670"/>
    </source>
</evidence>
<accession>A0A558D3R2</accession>